<dbReference type="EMBL" id="JAENGY010000067">
    <property type="protein sequence ID" value="KAG6975334.1"/>
    <property type="molecule type" value="Genomic_DNA"/>
</dbReference>
<feature type="region of interest" description="Disordered" evidence="1">
    <location>
        <begin position="330"/>
        <end position="357"/>
    </location>
</feature>
<evidence type="ECO:0000313" key="3">
    <source>
        <dbReference type="Proteomes" id="UP000709295"/>
    </source>
</evidence>
<dbReference type="PANTHER" id="PTHR40866">
    <property type="entry name" value="BED-TYPE DOMAIN-CONTAINING PROTEIN"/>
    <property type="match status" value="1"/>
</dbReference>
<dbReference type="Proteomes" id="UP000709295">
    <property type="component" value="Unassembled WGS sequence"/>
</dbReference>
<proteinExistence type="predicted"/>
<protein>
    <recommendedName>
        <fullName evidence="4">HAT C-terminal dimerisation domain-containing protein</fullName>
    </recommendedName>
</protein>
<feature type="compositionally biased region" description="Basic residues" evidence="1">
    <location>
        <begin position="341"/>
        <end position="357"/>
    </location>
</feature>
<reference evidence="2" key="1">
    <citation type="submission" date="2021-01" db="EMBL/GenBank/DDBJ databases">
        <title>Phytophthora aleatoria, a newly-described species from Pinus radiata is distinct from Phytophthora cactorum isolates based on comparative genomics.</title>
        <authorList>
            <person name="Mcdougal R."/>
            <person name="Panda P."/>
            <person name="Williams N."/>
            <person name="Studholme D.J."/>
        </authorList>
    </citation>
    <scope>NUCLEOTIDE SEQUENCE</scope>
    <source>
        <strain evidence="2">NZFS 4037</strain>
    </source>
</reference>
<name>A0A8J5MHS6_9STRA</name>
<dbReference type="PANTHER" id="PTHR40866:SF1">
    <property type="entry name" value="BED-TYPE DOMAIN-CONTAINING PROTEIN"/>
    <property type="match status" value="1"/>
</dbReference>
<gene>
    <name evidence="2" type="ORF">JG688_00002492</name>
</gene>
<dbReference type="AlphaFoldDB" id="A0A8J5MHS6"/>
<evidence type="ECO:0000256" key="1">
    <source>
        <dbReference type="SAM" id="MobiDB-lite"/>
    </source>
</evidence>
<organism evidence="2 3">
    <name type="scientific">Phytophthora aleatoria</name>
    <dbReference type="NCBI Taxonomy" id="2496075"/>
    <lineage>
        <taxon>Eukaryota</taxon>
        <taxon>Sar</taxon>
        <taxon>Stramenopiles</taxon>
        <taxon>Oomycota</taxon>
        <taxon>Peronosporomycetes</taxon>
        <taxon>Peronosporales</taxon>
        <taxon>Peronosporaceae</taxon>
        <taxon>Phytophthora</taxon>
    </lineage>
</organism>
<evidence type="ECO:0000313" key="2">
    <source>
        <dbReference type="EMBL" id="KAG6975334.1"/>
    </source>
</evidence>
<keyword evidence="3" id="KW-1185">Reference proteome</keyword>
<accession>A0A8J5MHS6</accession>
<sequence>MALNSNAFSTSYILEEMLFFFDVYVIDETVTYPCRKCPSKPKQAWKTGEKYISDKELKVFRWLEWVIMRNMPLSEVDDPLTRSLAGHASISSSSLGLYITHLVPLVEKIISKSLPDLFGIMMDGCTDGSTHYICVIATYMEDKVYREVLLGSIYGKSITSPAVLIGDNLKKTISEVDKVVSQLRNLKAAGALRELTPLCAVKRTVTSWSSTHKMLERFLKIESAAKQLDDVDTIRRADSERIKTILPTLENFMSVMTELQKKGQHIGAVHETFQLMVEDYPELGDYLAADASISDSPVFESACAKTINGQQELLTNEEKAQVHHFLVRPTPQEPVEGSNAGKRHSYASRLRDRKRQRRTVCEEYPDLRFIAGTSPPAERLFSSAKHVLRSTRKRLTPVNFEKLLFLKHNRHLWNADMVAQAMKTRDTTEN</sequence>
<evidence type="ECO:0008006" key="4">
    <source>
        <dbReference type="Google" id="ProtNLM"/>
    </source>
</evidence>
<comment type="caution">
    <text evidence="2">The sequence shown here is derived from an EMBL/GenBank/DDBJ whole genome shotgun (WGS) entry which is preliminary data.</text>
</comment>